<comment type="caution">
    <text evidence="8">The sequence shown here is derived from an EMBL/GenBank/DDBJ whole genome shotgun (WGS) entry which is preliminary data.</text>
</comment>
<dbReference type="RefSeq" id="WP_189001222.1">
    <property type="nucleotide sequence ID" value="NZ_BMHP01000024.1"/>
</dbReference>
<gene>
    <name evidence="8" type="ORF">GCM10010911_72690</name>
</gene>
<proteinExistence type="predicted"/>
<sequence length="469" mass="51455">MKRKMLSLLAMIMLVMSVAACGSNSPESGSTKTNSTEGSSDLPSETSDLSGTVRMALAGNWQLDDGIDPISGKQLVGLKKLIKEKFESKFPNIKLEISEVPWENTQAKQKALLMSNDIDVLYTAGGWASEWYEQGFLREIDDLIAADPSFKPEAYLQGIWDFSYNTKSLDGTARFGVPAVMGRRMTVFDKKIFDDFGVPYLSEVPTPEEILDKAKLLTGKNPKTGEQTYGVMFLGNVLDASVFQALTRYYNAPGGEGTLGDLKNIKFQMNSPEMVNVFEFLKEISKYAPPAFVNGQGGENFGTEANNIAISLDDGGYGAWSSYSAEGDETFLDRFQSVMNIGPDGGGYVAVDPFVISKKTEVAQAAWEVVKFMAGYDVQKHMYESLAFTPTLANADFLDPKDQYVVSAMKIADVAKSNLMDEVNPFFNSEVVPAVNNFISLSANNKAPDIESYLANLQDRAVKWQAALK</sequence>
<dbReference type="AlphaFoldDB" id="A0A916ZL75"/>
<protein>
    <recommendedName>
        <fullName evidence="10">ABC transporter substrate-binding protein</fullName>
    </recommendedName>
</protein>
<dbReference type="PANTHER" id="PTHR43649:SF33">
    <property type="entry name" value="POLYGALACTURONAN_RHAMNOGALACTURONAN-BINDING PROTEIN YTCQ"/>
    <property type="match status" value="1"/>
</dbReference>
<dbReference type="InterPro" id="IPR050490">
    <property type="entry name" value="Bact_solute-bd_prot1"/>
</dbReference>
<organism evidence="8 9">
    <name type="scientific">Paenibacillus nasutitermitis</name>
    <dbReference type="NCBI Taxonomy" id="1652958"/>
    <lineage>
        <taxon>Bacteria</taxon>
        <taxon>Bacillati</taxon>
        <taxon>Bacillota</taxon>
        <taxon>Bacilli</taxon>
        <taxon>Bacillales</taxon>
        <taxon>Paenibacillaceae</taxon>
        <taxon>Paenibacillus</taxon>
    </lineage>
</organism>
<evidence type="ECO:0000256" key="5">
    <source>
        <dbReference type="ARBA" id="ARBA00023288"/>
    </source>
</evidence>
<keyword evidence="2 7" id="KW-0732">Signal</keyword>
<keyword evidence="4" id="KW-0564">Palmitate</keyword>
<evidence type="ECO:0000256" key="7">
    <source>
        <dbReference type="SAM" id="SignalP"/>
    </source>
</evidence>
<dbReference type="SUPFAM" id="SSF53850">
    <property type="entry name" value="Periplasmic binding protein-like II"/>
    <property type="match status" value="1"/>
</dbReference>
<keyword evidence="9" id="KW-1185">Reference proteome</keyword>
<evidence type="ECO:0000256" key="3">
    <source>
        <dbReference type="ARBA" id="ARBA00023136"/>
    </source>
</evidence>
<evidence type="ECO:0000256" key="4">
    <source>
        <dbReference type="ARBA" id="ARBA00023139"/>
    </source>
</evidence>
<keyword evidence="1" id="KW-1003">Cell membrane</keyword>
<dbReference type="Pfam" id="PF01547">
    <property type="entry name" value="SBP_bac_1"/>
    <property type="match status" value="1"/>
</dbReference>
<feature type="region of interest" description="Disordered" evidence="6">
    <location>
        <begin position="23"/>
        <end position="47"/>
    </location>
</feature>
<evidence type="ECO:0000256" key="2">
    <source>
        <dbReference type="ARBA" id="ARBA00022729"/>
    </source>
</evidence>
<name>A0A916ZL75_9BACL</name>
<reference evidence="8" key="1">
    <citation type="journal article" date="2014" name="Int. J. Syst. Evol. Microbiol.">
        <title>Complete genome sequence of Corynebacterium casei LMG S-19264T (=DSM 44701T), isolated from a smear-ripened cheese.</title>
        <authorList>
            <consortium name="US DOE Joint Genome Institute (JGI-PGF)"/>
            <person name="Walter F."/>
            <person name="Albersmeier A."/>
            <person name="Kalinowski J."/>
            <person name="Ruckert C."/>
        </authorList>
    </citation>
    <scope>NUCLEOTIDE SEQUENCE</scope>
    <source>
        <strain evidence="8">CGMCC 1.15178</strain>
    </source>
</reference>
<dbReference type="InterPro" id="IPR006059">
    <property type="entry name" value="SBP"/>
</dbReference>
<evidence type="ECO:0000256" key="1">
    <source>
        <dbReference type="ARBA" id="ARBA00022475"/>
    </source>
</evidence>
<evidence type="ECO:0000313" key="8">
    <source>
        <dbReference type="EMBL" id="GGE03062.1"/>
    </source>
</evidence>
<dbReference type="Gene3D" id="3.40.190.10">
    <property type="entry name" value="Periplasmic binding protein-like II"/>
    <property type="match status" value="2"/>
</dbReference>
<evidence type="ECO:0008006" key="10">
    <source>
        <dbReference type="Google" id="ProtNLM"/>
    </source>
</evidence>
<accession>A0A916ZL75</accession>
<dbReference type="PROSITE" id="PS51257">
    <property type="entry name" value="PROKAR_LIPOPROTEIN"/>
    <property type="match status" value="1"/>
</dbReference>
<dbReference type="PANTHER" id="PTHR43649">
    <property type="entry name" value="ARABINOSE-BINDING PROTEIN-RELATED"/>
    <property type="match status" value="1"/>
</dbReference>
<dbReference type="Proteomes" id="UP000612456">
    <property type="component" value="Unassembled WGS sequence"/>
</dbReference>
<feature type="signal peptide" evidence="7">
    <location>
        <begin position="1"/>
        <end position="21"/>
    </location>
</feature>
<evidence type="ECO:0000313" key="9">
    <source>
        <dbReference type="Proteomes" id="UP000612456"/>
    </source>
</evidence>
<feature type="chain" id="PRO_5039587771" description="ABC transporter substrate-binding protein" evidence="7">
    <location>
        <begin position="22"/>
        <end position="469"/>
    </location>
</feature>
<evidence type="ECO:0000256" key="6">
    <source>
        <dbReference type="SAM" id="MobiDB-lite"/>
    </source>
</evidence>
<dbReference type="EMBL" id="BMHP01000024">
    <property type="protein sequence ID" value="GGE03062.1"/>
    <property type="molecule type" value="Genomic_DNA"/>
</dbReference>
<reference evidence="8" key="2">
    <citation type="submission" date="2020-09" db="EMBL/GenBank/DDBJ databases">
        <authorList>
            <person name="Sun Q."/>
            <person name="Zhou Y."/>
        </authorList>
    </citation>
    <scope>NUCLEOTIDE SEQUENCE</scope>
    <source>
        <strain evidence="8">CGMCC 1.15178</strain>
    </source>
</reference>
<keyword evidence="5" id="KW-0449">Lipoprotein</keyword>
<keyword evidence="3" id="KW-0472">Membrane</keyword>